<keyword evidence="1" id="KW-1133">Transmembrane helix</keyword>
<evidence type="ECO:0000256" key="1">
    <source>
        <dbReference type="SAM" id="Phobius"/>
    </source>
</evidence>
<evidence type="ECO:0000313" key="3">
    <source>
        <dbReference type="EMBL" id="QEV63963.1"/>
    </source>
</evidence>
<keyword evidence="1" id="KW-0812">Transmembrane</keyword>
<name>A0A5P2XGA7_STRST</name>
<evidence type="ECO:0000313" key="5">
    <source>
        <dbReference type="Proteomes" id="UP000549009"/>
    </source>
</evidence>
<dbReference type="Proteomes" id="UP000326505">
    <property type="component" value="Chromosome"/>
</dbReference>
<keyword evidence="5" id="KW-1185">Reference proteome</keyword>
<gene>
    <name evidence="3" type="ORF">CP982_39080</name>
    <name evidence="2" type="ORF">FHS40_001223</name>
</gene>
<keyword evidence="1" id="KW-0472">Membrane</keyword>
<evidence type="ECO:0000313" key="4">
    <source>
        <dbReference type="Proteomes" id="UP000326505"/>
    </source>
</evidence>
<reference evidence="2 5" key="2">
    <citation type="submission" date="2020-08" db="EMBL/GenBank/DDBJ databases">
        <title>Genomic Encyclopedia of Type Strains, Phase III (KMG-III): the genomes of soil and plant-associated and newly described type strains.</title>
        <authorList>
            <person name="Whitman W."/>
        </authorList>
    </citation>
    <scope>NUCLEOTIDE SEQUENCE [LARGE SCALE GENOMIC DNA]</scope>
    <source>
        <strain evidence="2 5">CECT 3146</strain>
    </source>
</reference>
<feature type="transmembrane region" description="Helical" evidence="1">
    <location>
        <begin position="6"/>
        <end position="24"/>
    </location>
</feature>
<dbReference type="OrthoDB" id="4192933at2"/>
<dbReference type="KEGG" id="sspb:CP982_39080"/>
<dbReference type="AlphaFoldDB" id="A0A5P2XGA7"/>
<dbReference type="RefSeq" id="WP_150514820.1">
    <property type="nucleotide sequence ID" value="NZ_BMSQ01000009.1"/>
</dbReference>
<accession>A0A5P2XGA7</accession>
<dbReference type="EMBL" id="CP023690">
    <property type="protein sequence ID" value="QEV63963.1"/>
    <property type="molecule type" value="Genomic_DNA"/>
</dbReference>
<dbReference type="Proteomes" id="UP000549009">
    <property type="component" value="Unassembled WGS sequence"/>
</dbReference>
<protein>
    <submittedName>
        <fullName evidence="3">Uncharacterized protein</fullName>
    </submittedName>
</protein>
<proteinExistence type="predicted"/>
<dbReference type="EMBL" id="JACHJD010000002">
    <property type="protein sequence ID" value="MBB5102170.1"/>
    <property type="molecule type" value="Genomic_DNA"/>
</dbReference>
<reference evidence="3 4" key="1">
    <citation type="submission" date="2017-09" db="EMBL/GenBank/DDBJ databases">
        <authorList>
            <person name="Lee N."/>
            <person name="Cho B.-K."/>
        </authorList>
    </citation>
    <scope>NUCLEOTIDE SEQUENCE [LARGE SCALE GENOMIC DNA]</scope>
    <source>
        <strain evidence="3 4">ATCC 27465</strain>
    </source>
</reference>
<evidence type="ECO:0000313" key="2">
    <source>
        <dbReference type="EMBL" id="MBB5102170.1"/>
    </source>
</evidence>
<sequence>MADNTLWVGVLTAGTAVVASWVTSRGTARAARIQAEAAAESQHVDRLRAARRSAYVGVIEQAQRMGDMYWKVTDVAGDPDAADRRGALTDLRLRLRDEYAVLRHRVWVVDLEGPAEVAEAANRLRRSTSDNYRALNAMIGDEAGAEERFNACYAPFWQAVLAFVAIAREALRGTAAVSPRGR</sequence>
<organism evidence="3 4">
    <name type="scientific">Streptomyces spectabilis</name>
    <dbReference type="NCBI Taxonomy" id="68270"/>
    <lineage>
        <taxon>Bacteria</taxon>
        <taxon>Bacillati</taxon>
        <taxon>Actinomycetota</taxon>
        <taxon>Actinomycetes</taxon>
        <taxon>Kitasatosporales</taxon>
        <taxon>Streptomycetaceae</taxon>
        <taxon>Streptomyces</taxon>
    </lineage>
</organism>